<feature type="compositionally biased region" description="Polar residues" evidence="1">
    <location>
        <begin position="35"/>
        <end position="46"/>
    </location>
</feature>
<protein>
    <submittedName>
        <fullName evidence="2">Uncharacterized protein</fullName>
    </submittedName>
</protein>
<name>A0AAD7N3C3_9AGAR</name>
<comment type="caution">
    <text evidence="2">The sequence shown here is derived from an EMBL/GenBank/DDBJ whole genome shotgun (WGS) entry which is preliminary data.</text>
</comment>
<accession>A0AAD7N3C3</accession>
<keyword evidence="3" id="KW-1185">Reference proteome</keyword>
<sequence length="113" mass="12226">MATLEAERTRATTSNDQILALSNALDHVLVLESEGSLSTSQNQRTPVQEPVDPSHYPVLTLPNEIVGEIFTRFLPVYCTKLSGGNGHGNGPPVALPIFWWVTVTVRAVASKLS</sequence>
<evidence type="ECO:0000256" key="1">
    <source>
        <dbReference type="SAM" id="MobiDB-lite"/>
    </source>
</evidence>
<proteinExistence type="predicted"/>
<dbReference type="EMBL" id="JARKIB010000089">
    <property type="protein sequence ID" value="KAJ7743782.1"/>
    <property type="molecule type" value="Genomic_DNA"/>
</dbReference>
<reference evidence="2" key="1">
    <citation type="submission" date="2023-03" db="EMBL/GenBank/DDBJ databases">
        <title>Massive genome expansion in bonnet fungi (Mycena s.s.) driven by repeated elements and novel gene families across ecological guilds.</title>
        <authorList>
            <consortium name="Lawrence Berkeley National Laboratory"/>
            <person name="Harder C.B."/>
            <person name="Miyauchi S."/>
            <person name="Viragh M."/>
            <person name="Kuo A."/>
            <person name="Thoen E."/>
            <person name="Andreopoulos B."/>
            <person name="Lu D."/>
            <person name="Skrede I."/>
            <person name="Drula E."/>
            <person name="Henrissat B."/>
            <person name="Morin E."/>
            <person name="Kohler A."/>
            <person name="Barry K."/>
            <person name="LaButti K."/>
            <person name="Morin E."/>
            <person name="Salamov A."/>
            <person name="Lipzen A."/>
            <person name="Mereny Z."/>
            <person name="Hegedus B."/>
            <person name="Baldrian P."/>
            <person name="Stursova M."/>
            <person name="Weitz H."/>
            <person name="Taylor A."/>
            <person name="Grigoriev I.V."/>
            <person name="Nagy L.G."/>
            <person name="Martin F."/>
            <person name="Kauserud H."/>
        </authorList>
    </citation>
    <scope>NUCLEOTIDE SEQUENCE</scope>
    <source>
        <strain evidence="2">CBHHK182m</strain>
    </source>
</reference>
<evidence type="ECO:0000313" key="2">
    <source>
        <dbReference type="EMBL" id="KAJ7743782.1"/>
    </source>
</evidence>
<evidence type="ECO:0000313" key="3">
    <source>
        <dbReference type="Proteomes" id="UP001215598"/>
    </source>
</evidence>
<gene>
    <name evidence="2" type="ORF">B0H16DRAFT_1463455</name>
</gene>
<dbReference type="Proteomes" id="UP001215598">
    <property type="component" value="Unassembled WGS sequence"/>
</dbReference>
<organism evidence="2 3">
    <name type="scientific">Mycena metata</name>
    <dbReference type="NCBI Taxonomy" id="1033252"/>
    <lineage>
        <taxon>Eukaryota</taxon>
        <taxon>Fungi</taxon>
        <taxon>Dikarya</taxon>
        <taxon>Basidiomycota</taxon>
        <taxon>Agaricomycotina</taxon>
        <taxon>Agaricomycetes</taxon>
        <taxon>Agaricomycetidae</taxon>
        <taxon>Agaricales</taxon>
        <taxon>Marasmiineae</taxon>
        <taxon>Mycenaceae</taxon>
        <taxon>Mycena</taxon>
    </lineage>
</organism>
<dbReference type="AlphaFoldDB" id="A0AAD7N3C3"/>
<feature type="region of interest" description="Disordered" evidence="1">
    <location>
        <begin position="35"/>
        <end position="54"/>
    </location>
</feature>